<protein>
    <recommendedName>
        <fullName evidence="3">Transferrin-binding protein B C-lobe/N-lobe beta barrel domain-containing protein</fullName>
    </recommendedName>
</protein>
<comment type="caution">
    <text evidence="1">The sequence shown here is derived from an EMBL/GenBank/DDBJ whole genome shotgun (WGS) entry which is preliminary data.</text>
</comment>
<dbReference type="Proteomes" id="UP000652198">
    <property type="component" value="Unassembled WGS sequence"/>
</dbReference>
<gene>
    <name evidence="1" type="ORF">GNZ12_07965</name>
</gene>
<proteinExistence type="predicted"/>
<sequence>MKIRTKVAMLTLPIVAACGGGGGDGPCMQATSAGWVACTPAPKASTVIPEGIWGGGTSTGLAVSTLVLENGQYFIVPTSTSGVGLVEGVMTASGGNFSDSAAVAYPSSDVPVAATTSGSFTAKKSLSGTVAAAQSLSSPFPQGTTSVTFNGDYNSLYDSPATLSEAQGTWTGQTEASSVPVSLTVAADGTFTGANGTCTFSGSVAPRSTGKHVLDGKVTFNSSSCLLGSGSSLNFEAVVSGNQLVAAGVTSQRDHAFVVLATKG</sequence>
<dbReference type="EMBL" id="WOEY01000029">
    <property type="protein sequence ID" value="NPT41253.1"/>
    <property type="molecule type" value="Genomic_DNA"/>
</dbReference>
<evidence type="ECO:0008006" key="3">
    <source>
        <dbReference type="Google" id="ProtNLM"/>
    </source>
</evidence>
<keyword evidence="2" id="KW-1185">Reference proteome</keyword>
<evidence type="ECO:0000313" key="1">
    <source>
        <dbReference type="EMBL" id="NPT41253.1"/>
    </source>
</evidence>
<organism evidence="1 2">
    <name type="scientific">Paraburkholderia solitsugae</name>
    <dbReference type="NCBI Taxonomy" id="2675748"/>
    <lineage>
        <taxon>Bacteria</taxon>
        <taxon>Pseudomonadati</taxon>
        <taxon>Pseudomonadota</taxon>
        <taxon>Betaproteobacteria</taxon>
        <taxon>Burkholderiales</taxon>
        <taxon>Burkholderiaceae</taxon>
        <taxon>Paraburkholderia</taxon>
    </lineage>
</organism>
<dbReference type="PROSITE" id="PS51257">
    <property type="entry name" value="PROKAR_LIPOPROTEIN"/>
    <property type="match status" value="1"/>
</dbReference>
<name>A0ABX2BMF1_9BURK</name>
<evidence type="ECO:0000313" key="2">
    <source>
        <dbReference type="Proteomes" id="UP000652198"/>
    </source>
</evidence>
<dbReference type="RefSeq" id="WP_172309817.1">
    <property type="nucleotide sequence ID" value="NZ_WOEY01000029.1"/>
</dbReference>
<reference evidence="1 2" key="1">
    <citation type="submission" date="2019-11" db="EMBL/GenBank/DDBJ databases">
        <title>Metabolism of dissolved organic matter in forest soils.</title>
        <authorList>
            <person name="Cyle K.T."/>
            <person name="Wilhelm R.C."/>
            <person name="Martinez C.E."/>
        </authorList>
    </citation>
    <scope>NUCLEOTIDE SEQUENCE [LARGE SCALE GENOMIC DNA]</scope>
    <source>
        <strain evidence="1 2">1N</strain>
    </source>
</reference>
<accession>A0ABX2BMF1</accession>